<proteinExistence type="predicted"/>
<accession>A0A8X6Q086</accession>
<comment type="caution">
    <text evidence="2">The sequence shown here is derived from an EMBL/GenBank/DDBJ whole genome shotgun (WGS) entry which is preliminary data.</text>
</comment>
<dbReference type="Proteomes" id="UP000887013">
    <property type="component" value="Unassembled WGS sequence"/>
</dbReference>
<protein>
    <submittedName>
        <fullName evidence="2">Uncharacterized protein</fullName>
    </submittedName>
</protein>
<evidence type="ECO:0000313" key="2">
    <source>
        <dbReference type="EMBL" id="GFT99208.1"/>
    </source>
</evidence>
<organism evidence="2 3">
    <name type="scientific">Nephila pilipes</name>
    <name type="common">Giant wood spider</name>
    <name type="synonym">Nephila maculata</name>
    <dbReference type="NCBI Taxonomy" id="299642"/>
    <lineage>
        <taxon>Eukaryota</taxon>
        <taxon>Metazoa</taxon>
        <taxon>Ecdysozoa</taxon>
        <taxon>Arthropoda</taxon>
        <taxon>Chelicerata</taxon>
        <taxon>Arachnida</taxon>
        <taxon>Araneae</taxon>
        <taxon>Araneomorphae</taxon>
        <taxon>Entelegynae</taxon>
        <taxon>Araneoidea</taxon>
        <taxon>Nephilidae</taxon>
        <taxon>Nephila</taxon>
    </lineage>
</organism>
<evidence type="ECO:0000313" key="3">
    <source>
        <dbReference type="Proteomes" id="UP000887013"/>
    </source>
</evidence>
<dbReference type="AlphaFoldDB" id="A0A8X6Q086"/>
<feature type="compositionally biased region" description="Basic residues" evidence="1">
    <location>
        <begin position="33"/>
        <end position="42"/>
    </location>
</feature>
<dbReference type="EMBL" id="BMAW01122516">
    <property type="protein sequence ID" value="GFT99208.1"/>
    <property type="molecule type" value="Genomic_DNA"/>
</dbReference>
<evidence type="ECO:0000256" key="1">
    <source>
        <dbReference type="SAM" id="MobiDB-lite"/>
    </source>
</evidence>
<keyword evidence="3" id="KW-1185">Reference proteome</keyword>
<gene>
    <name evidence="2" type="ORF">NPIL_535021</name>
</gene>
<reference evidence="2" key="1">
    <citation type="submission" date="2020-08" db="EMBL/GenBank/DDBJ databases">
        <title>Multicomponent nature underlies the extraordinary mechanical properties of spider dragline silk.</title>
        <authorList>
            <person name="Kono N."/>
            <person name="Nakamura H."/>
            <person name="Mori M."/>
            <person name="Yoshida Y."/>
            <person name="Ohtoshi R."/>
            <person name="Malay A.D."/>
            <person name="Moran D.A.P."/>
            <person name="Tomita M."/>
            <person name="Numata K."/>
            <person name="Arakawa K."/>
        </authorList>
    </citation>
    <scope>NUCLEOTIDE SEQUENCE</scope>
</reference>
<sequence>MNKFSVLYIEDPPEELQIDEPLPPSPTPEKTTTKPKKKHGPSKKPASLANKQPPAPTPVITAAQIAQPSTSTATPSIRTIPNQQIGWGSLQREMVKMILIRRYVPYPDCRNSKPWSVKGVREIFGGFPRKIALKSAA</sequence>
<name>A0A8X6Q086_NEPPI</name>
<feature type="region of interest" description="Disordered" evidence="1">
    <location>
        <begin position="10"/>
        <end position="58"/>
    </location>
</feature>